<dbReference type="RefSeq" id="WP_142934172.1">
    <property type="nucleotide sequence ID" value="NZ_FXTM01000004.1"/>
</dbReference>
<dbReference type="PANTHER" id="PTHR40727:SF1">
    <property type="entry name" value="BACTERIO-OPSIN ACTIVATOR"/>
    <property type="match status" value="1"/>
</dbReference>
<dbReference type="AlphaFoldDB" id="A0A521B817"/>
<dbReference type="OrthoDB" id="5372654at2"/>
<protein>
    <submittedName>
        <fullName evidence="1">Probable regulatory domain-containing protein</fullName>
    </submittedName>
</protein>
<evidence type="ECO:0000313" key="1">
    <source>
        <dbReference type="EMBL" id="SMO43234.1"/>
    </source>
</evidence>
<evidence type="ECO:0000313" key="2">
    <source>
        <dbReference type="Proteomes" id="UP000317315"/>
    </source>
</evidence>
<dbReference type="NCBIfam" id="TIGR03879">
    <property type="entry name" value="near_KaiC_dom"/>
    <property type="match status" value="1"/>
</dbReference>
<dbReference type="InterPro" id="IPR022285">
    <property type="entry name" value="CHP03879_regulat_dom_put"/>
</dbReference>
<dbReference type="Proteomes" id="UP000317315">
    <property type="component" value="Unassembled WGS sequence"/>
</dbReference>
<organism evidence="1 2">
    <name type="scientific">Balnearium lithotrophicum</name>
    <dbReference type="NCBI Taxonomy" id="223788"/>
    <lineage>
        <taxon>Bacteria</taxon>
        <taxon>Pseudomonadati</taxon>
        <taxon>Aquificota</taxon>
        <taxon>Aquificia</taxon>
        <taxon>Desulfurobacteriales</taxon>
        <taxon>Desulfurobacteriaceae</taxon>
        <taxon>Balnearium</taxon>
    </lineage>
</organism>
<reference evidence="1 2" key="1">
    <citation type="submission" date="2017-05" db="EMBL/GenBank/DDBJ databases">
        <authorList>
            <person name="Varghese N."/>
            <person name="Submissions S."/>
        </authorList>
    </citation>
    <scope>NUCLEOTIDE SEQUENCE [LARGE SCALE GENOMIC DNA]</scope>
    <source>
        <strain evidence="1 2">DSM 16304</strain>
    </source>
</reference>
<dbReference type="PANTHER" id="PTHR40727">
    <property type="entry name" value="TRANSCRIPTION REGULATOR, ENCODED NEXT TO RECA SUPERFAMILY ATPASE-RELATED"/>
    <property type="match status" value="1"/>
</dbReference>
<name>A0A521B817_9BACT</name>
<dbReference type="EMBL" id="FXTM01000004">
    <property type="protein sequence ID" value="SMO43234.1"/>
    <property type="molecule type" value="Genomic_DNA"/>
</dbReference>
<proteinExistence type="predicted"/>
<accession>A0A521B817</accession>
<sequence>MVIEVQPKEVDYDALALRVFLKALELIGGPRALFEYRNLTWVPSLMEAAYAVVLKNEAMKTDDEIAEFIGITKQTVRNMLSADPELVMAKLQGELESKEVKVHTAGGLAKKAYEEVKSGNDYIAFISSVCEEYVKKPMEAVESGQPAQTCPDIGLVWPVYVLKAIKGMDFPVEESSKEELKERLKGIKVKDKQAEELVDKIEFPIKSPADLLHKLANSVKES</sequence>
<gene>
    <name evidence="1" type="ORF">SAMN06269117_10462</name>
</gene>
<keyword evidence="2" id="KW-1185">Reference proteome</keyword>